<dbReference type="GO" id="GO:0006313">
    <property type="term" value="P:DNA transposition"/>
    <property type="evidence" value="ECO:0007669"/>
    <property type="project" value="InterPro"/>
</dbReference>
<dbReference type="NCBIfam" id="NF047646">
    <property type="entry name" value="REP_Tyr_transpos"/>
    <property type="match status" value="1"/>
</dbReference>
<dbReference type="PANTHER" id="PTHR34322:SF2">
    <property type="entry name" value="TRANSPOSASE IS200-LIKE DOMAIN-CONTAINING PROTEIN"/>
    <property type="match status" value="1"/>
</dbReference>
<reference evidence="2 3" key="1">
    <citation type="submission" date="2019-09" db="EMBL/GenBank/DDBJ databases">
        <title>Geobacter sp. Red96, a novel strain isolated from paddy soil.</title>
        <authorList>
            <person name="Xu Z."/>
            <person name="Masuda Y."/>
            <person name="Itoh H."/>
            <person name="Senoo K."/>
        </authorList>
    </citation>
    <scope>NUCLEOTIDE SEQUENCE [LARGE SCALE GENOMIC DNA]</scope>
    <source>
        <strain evidence="2 3">Red96</strain>
    </source>
</reference>
<dbReference type="RefSeq" id="WP_151129437.1">
    <property type="nucleotide sequence ID" value="NZ_VZQZ01000010.1"/>
</dbReference>
<accession>A0A7J4ZNP1</accession>
<dbReference type="InterPro" id="IPR036515">
    <property type="entry name" value="Transposase_17_sf"/>
</dbReference>
<dbReference type="Gene3D" id="1.10.1750.10">
    <property type="match status" value="1"/>
</dbReference>
<protein>
    <recommendedName>
        <fullName evidence="1">Transposase IS200-like domain-containing protein</fullName>
    </recommendedName>
</protein>
<dbReference type="InterPro" id="IPR010921">
    <property type="entry name" value="Trp_repressor/repl_initiator"/>
</dbReference>
<dbReference type="EMBL" id="VZQZ01000010">
    <property type="protein sequence ID" value="KAB0664120.1"/>
    <property type="molecule type" value="Genomic_DNA"/>
</dbReference>
<dbReference type="SMART" id="SM01321">
    <property type="entry name" value="Y1_Tnp"/>
    <property type="match status" value="1"/>
</dbReference>
<dbReference type="Pfam" id="PF01797">
    <property type="entry name" value="Y1_Tnp"/>
    <property type="match status" value="1"/>
</dbReference>
<dbReference type="PANTHER" id="PTHR34322">
    <property type="entry name" value="TRANSPOSASE, Y1_TNP DOMAIN-CONTAINING"/>
    <property type="match status" value="1"/>
</dbReference>
<evidence type="ECO:0000313" key="3">
    <source>
        <dbReference type="Proteomes" id="UP000420562"/>
    </source>
</evidence>
<sequence length="310" mass="35546">MGRPLRIEYSGAHYHVTSRGNERKDVFKSQKDREQFLSYLESAAFRYGAVIHAYCLMSNHYHLLVETPRGNLSQIMKHINGAYTNYFNVKRKRCGHLFQGRYKAIVIDADDYAKELSRYIHLNPVRVGMVARPEEYRWSSYLDYCGERKSPEWLETVFILDYFGKGRNAGKSYRRFVEDLIDRDYESPLNGAKAATILGGAEFVSAITMRYVDGRGQDRDLSAIRKLSARPTLDAIITVAETLAANYRLSRKAGIYLCHKYSGATLKEIGKQFGIKESAVSQASSRFEQEMERDKELGTRVRKMGTRLGL</sequence>
<keyword evidence="3" id="KW-1185">Reference proteome</keyword>
<dbReference type="Proteomes" id="UP000420562">
    <property type="component" value="Unassembled WGS sequence"/>
</dbReference>
<feature type="domain" description="Transposase IS200-like" evidence="1">
    <location>
        <begin position="9"/>
        <end position="123"/>
    </location>
</feature>
<dbReference type="InterPro" id="IPR002686">
    <property type="entry name" value="Transposase_17"/>
</dbReference>
<dbReference type="SUPFAM" id="SSF143422">
    <property type="entry name" value="Transposase IS200-like"/>
    <property type="match status" value="1"/>
</dbReference>
<dbReference type="GO" id="GO:0004803">
    <property type="term" value="F:transposase activity"/>
    <property type="evidence" value="ECO:0007669"/>
    <property type="project" value="InterPro"/>
</dbReference>
<evidence type="ECO:0000259" key="1">
    <source>
        <dbReference type="SMART" id="SM01321"/>
    </source>
</evidence>
<comment type="caution">
    <text evidence="2">The sequence shown here is derived from an EMBL/GenBank/DDBJ whole genome shotgun (WGS) entry which is preliminary data.</text>
</comment>
<gene>
    <name evidence="2" type="ORF">F6V25_15055</name>
</gene>
<name>A0A7J4ZNP1_9BACT</name>
<dbReference type="AlphaFoldDB" id="A0A7J4ZNP1"/>
<dbReference type="Gene3D" id="3.30.70.1290">
    <property type="entry name" value="Transposase IS200-like"/>
    <property type="match status" value="1"/>
</dbReference>
<evidence type="ECO:0000313" key="2">
    <source>
        <dbReference type="EMBL" id="KAB0664120.1"/>
    </source>
</evidence>
<proteinExistence type="predicted"/>
<dbReference type="GO" id="GO:0043565">
    <property type="term" value="F:sequence-specific DNA binding"/>
    <property type="evidence" value="ECO:0007669"/>
    <property type="project" value="InterPro"/>
</dbReference>
<dbReference type="SUPFAM" id="SSF48295">
    <property type="entry name" value="TrpR-like"/>
    <property type="match status" value="1"/>
</dbReference>
<organism evidence="2 3">
    <name type="scientific">Oryzomonas japonica</name>
    <dbReference type="NCBI Taxonomy" id="2603858"/>
    <lineage>
        <taxon>Bacteria</taxon>
        <taxon>Pseudomonadati</taxon>
        <taxon>Thermodesulfobacteriota</taxon>
        <taxon>Desulfuromonadia</taxon>
        <taxon>Geobacterales</taxon>
        <taxon>Geobacteraceae</taxon>
        <taxon>Oryzomonas</taxon>
    </lineage>
</organism>